<evidence type="ECO:0000259" key="1">
    <source>
        <dbReference type="PROSITE" id="PS50994"/>
    </source>
</evidence>
<organism evidence="2 3">
    <name type="scientific">Aedes albopictus</name>
    <name type="common">Asian tiger mosquito</name>
    <name type="synonym">Stegomyia albopicta</name>
    <dbReference type="NCBI Taxonomy" id="7160"/>
    <lineage>
        <taxon>Eukaryota</taxon>
        <taxon>Metazoa</taxon>
        <taxon>Ecdysozoa</taxon>
        <taxon>Arthropoda</taxon>
        <taxon>Hexapoda</taxon>
        <taxon>Insecta</taxon>
        <taxon>Pterygota</taxon>
        <taxon>Neoptera</taxon>
        <taxon>Endopterygota</taxon>
        <taxon>Diptera</taxon>
        <taxon>Nematocera</taxon>
        <taxon>Culicoidea</taxon>
        <taxon>Culicidae</taxon>
        <taxon>Culicinae</taxon>
        <taxon>Aedini</taxon>
        <taxon>Aedes</taxon>
        <taxon>Stegomyia</taxon>
    </lineage>
</organism>
<dbReference type="InterPro" id="IPR036397">
    <property type="entry name" value="RNaseH_sf"/>
</dbReference>
<dbReference type="Pfam" id="PF18701">
    <property type="entry name" value="DUF5641"/>
    <property type="match status" value="1"/>
</dbReference>
<feature type="domain" description="Integrase catalytic" evidence="1">
    <location>
        <begin position="11"/>
        <end position="197"/>
    </location>
</feature>
<evidence type="ECO:0000313" key="2">
    <source>
        <dbReference type="EnsemblMetazoa" id="AALFPA23_021188.P31291"/>
    </source>
</evidence>
<accession>A0ABM1ZS91</accession>
<dbReference type="PANTHER" id="PTHR47331">
    <property type="entry name" value="PHD-TYPE DOMAIN-CONTAINING PROTEIN"/>
    <property type="match status" value="1"/>
</dbReference>
<dbReference type="InterPro" id="IPR012337">
    <property type="entry name" value="RNaseH-like_sf"/>
</dbReference>
<dbReference type="Gene3D" id="3.30.420.10">
    <property type="entry name" value="Ribonuclease H-like superfamily/Ribonuclease H"/>
    <property type="match status" value="1"/>
</dbReference>
<proteinExistence type="predicted"/>
<dbReference type="InterPro" id="IPR040676">
    <property type="entry name" value="DUF5641"/>
</dbReference>
<evidence type="ECO:0000313" key="3">
    <source>
        <dbReference type="Proteomes" id="UP000069940"/>
    </source>
</evidence>
<name>A0ABM1ZS91_AEDAL</name>
<reference evidence="2" key="2">
    <citation type="submission" date="2025-05" db="UniProtKB">
        <authorList>
            <consortium name="EnsemblMetazoa"/>
        </authorList>
    </citation>
    <scope>IDENTIFICATION</scope>
    <source>
        <strain evidence="2">Foshan</strain>
    </source>
</reference>
<keyword evidence="3" id="KW-1185">Reference proteome</keyword>
<dbReference type="PROSITE" id="PS50994">
    <property type="entry name" value="INTEGRASE"/>
    <property type="match status" value="1"/>
</dbReference>
<dbReference type="GeneID" id="134285478"/>
<dbReference type="EnsemblMetazoa" id="AALFPA23_021188.R31291">
    <property type="protein sequence ID" value="AALFPA23_021188.P31291"/>
    <property type="gene ID" value="AALFPA23_021188"/>
</dbReference>
<dbReference type="SUPFAM" id="SSF53098">
    <property type="entry name" value="Ribonuclease H-like"/>
    <property type="match status" value="1"/>
</dbReference>
<sequence>MGDLPKARLAAYVRPFSYIGVDYFGPFSVTVGRRVEKRWGVLVTCLTVRAIHIELAHTLNTESCIMALRNCFSRRGVPIQIISDRGTNFIGAEKELKNALQSVDQDAMIREFTTTSTSWTFNPPATPHMGGSWERLIQSVKKVLYEMQPDRLPKEEVLRNCLIEVENVVNSRPLTHVPIEDESSPALTPNHFLVGSSNGLKPLVPFDDSATSLKQSHKTSQILANFFWKRWVNEYLPNITRRSKWFAPVKPIAVGDIVVIVDPKQPRNCWPKGRVLATILSKDGQVRQASVQTSGGIFQRSAVNLAVLDVGANTSGSDQGPTTGGDCCARPLCDAAPTIP</sequence>
<dbReference type="RefSeq" id="XP_062702261.1">
    <property type="nucleotide sequence ID" value="XM_062846277.1"/>
</dbReference>
<dbReference type="InterPro" id="IPR001584">
    <property type="entry name" value="Integrase_cat-core"/>
</dbReference>
<dbReference type="Proteomes" id="UP000069940">
    <property type="component" value="Unassembled WGS sequence"/>
</dbReference>
<reference evidence="3" key="1">
    <citation type="journal article" date="2015" name="Proc. Natl. Acad. Sci. U.S.A.">
        <title>Genome sequence of the Asian Tiger mosquito, Aedes albopictus, reveals insights into its biology, genetics, and evolution.</title>
        <authorList>
            <person name="Chen X.G."/>
            <person name="Jiang X."/>
            <person name="Gu J."/>
            <person name="Xu M."/>
            <person name="Wu Y."/>
            <person name="Deng Y."/>
            <person name="Zhang C."/>
            <person name="Bonizzoni M."/>
            <person name="Dermauw W."/>
            <person name="Vontas J."/>
            <person name="Armbruster P."/>
            <person name="Huang X."/>
            <person name="Yang Y."/>
            <person name="Zhang H."/>
            <person name="He W."/>
            <person name="Peng H."/>
            <person name="Liu Y."/>
            <person name="Wu K."/>
            <person name="Chen J."/>
            <person name="Lirakis M."/>
            <person name="Topalis P."/>
            <person name="Van Leeuwen T."/>
            <person name="Hall A.B."/>
            <person name="Jiang X."/>
            <person name="Thorpe C."/>
            <person name="Mueller R.L."/>
            <person name="Sun C."/>
            <person name="Waterhouse R.M."/>
            <person name="Yan G."/>
            <person name="Tu Z.J."/>
            <person name="Fang X."/>
            <person name="James A.A."/>
        </authorList>
    </citation>
    <scope>NUCLEOTIDE SEQUENCE [LARGE SCALE GENOMIC DNA]</scope>
    <source>
        <strain evidence="3">Foshan</strain>
    </source>
</reference>
<protein>
    <recommendedName>
        <fullName evidence="1">Integrase catalytic domain-containing protein</fullName>
    </recommendedName>
</protein>